<reference evidence="1 2" key="2">
    <citation type="submission" date="2018-06" db="EMBL/GenBank/DDBJ databases">
        <authorList>
            <person name="Zhirakovskaya E."/>
        </authorList>
    </citation>
    <scope>NUCLEOTIDE SEQUENCE [LARGE SCALE GENOMIC DNA]</scope>
    <source>
        <strain evidence="1 2">FBKL4.011</strain>
    </source>
</reference>
<organism evidence="1 2">
    <name type="scientific">Thermoflavimicrobium daqui</name>
    <dbReference type="NCBI Taxonomy" id="2137476"/>
    <lineage>
        <taxon>Bacteria</taxon>
        <taxon>Bacillati</taxon>
        <taxon>Bacillota</taxon>
        <taxon>Bacilli</taxon>
        <taxon>Bacillales</taxon>
        <taxon>Thermoactinomycetaceae</taxon>
        <taxon>Thermoflavimicrobium</taxon>
    </lineage>
</organism>
<dbReference type="InterPro" id="IPR023198">
    <property type="entry name" value="PGP-like_dom2"/>
</dbReference>
<dbReference type="Gene3D" id="1.10.150.240">
    <property type="entry name" value="Putative phosphatase, domain 2"/>
    <property type="match status" value="1"/>
</dbReference>
<dbReference type="NCBIfam" id="TIGR01549">
    <property type="entry name" value="HAD-SF-IA-v1"/>
    <property type="match status" value="1"/>
</dbReference>
<dbReference type="Proteomes" id="UP000251213">
    <property type="component" value="Unassembled WGS sequence"/>
</dbReference>
<dbReference type="InterPro" id="IPR050155">
    <property type="entry name" value="HAD-like_hydrolase_sf"/>
</dbReference>
<accession>A0A364K3V3</accession>
<dbReference type="GO" id="GO:0006281">
    <property type="term" value="P:DNA repair"/>
    <property type="evidence" value="ECO:0007669"/>
    <property type="project" value="TreeGrafter"/>
</dbReference>
<dbReference type="GO" id="GO:0008967">
    <property type="term" value="F:phosphoglycolate phosphatase activity"/>
    <property type="evidence" value="ECO:0007669"/>
    <property type="project" value="TreeGrafter"/>
</dbReference>
<dbReference type="PANTHER" id="PTHR43434:SF26">
    <property type="entry name" value="PYROPHOSPHATASE PPAX"/>
    <property type="match status" value="1"/>
</dbReference>
<proteinExistence type="predicted"/>
<dbReference type="InterPro" id="IPR023214">
    <property type="entry name" value="HAD_sf"/>
</dbReference>
<evidence type="ECO:0000313" key="1">
    <source>
        <dbReference type="EMBL" id="RAL24045.1"/>
    </source>
</evidence>
<gene>
    <name evidence="1" type="ORF">DL897_10105</name>
</gene>
<dbReference type="InterPro" id="IPR036412">
    <property type="entry name" value="HAD-like_sf"/>
</dbReference>
<protein>
    <submittedName>
        <fullName evidence="1">HAD family hydrolase</fullName>
    </submittedName>
</protein>
<sequence length="205" mass="23352">MYHCVIFDVDGTLIDSERAIIRSLQKALRDELGRDYGDEELYFALGIPGEVTLRKLGIQNIDGILQKWVQYMAEFRDEMCIYPEIKDVLMLLRVSLVTTGIVTSKTKQELEDDFVPFGLMEYLQYSIVADDTPKHKPFPDPILKFLEISGVDPAKTLYVGDTLYDMQCANSAGVDFALALWGAKSPDKIQAKYKLKNPREILYLL</sequence>
<dbReference type="InterPro" id="IPR006439">
    <property type="entry name" value="HAD-SF_hydro_IA"/>
</dbReference>
<dbReference type="SFLD" id="SFLDG01135">
    <property type="entry name" value="C1.5.6:_HAD__Beta-PGM__Phospha"/>
    <property type="match status" value="1"/>
</dbReference>
<dbReference type="SUPFAM" id="SSF56784">
    <property type="entry name" value="HAD-like"/>
    <property type="match status" value="1"/>
</dbReference>
<dbReference type="GO" id="GO:0005829">
    <property type="term" value="C:cytosol"/>
    <property type="evidence" value="ECO:0007669"/>
    <property type="project" value="TreeGrafter"/>
</dbReference>
<dbReference type="Gene3D" id="3.40.50.1000">
    <property type="entry name" value="HAD superfamily/HAD-like"/>
    <property type="match status" value="1"/>
</dbReference>
<dbReference type="RefSeq" id="WP_113659038.1">
    <property type="nucleotide sequence ID" value="NZ_KZ845667.1"/>
</dbReference>
<comment type="caution">
    <text evidence="1">The sequence shown here is derived from an EMBL/GenBank/DDBJ whole genome shotgun (WGS) entry which is preliminary data.</text>
</comment>
<keyword evidence="1" id="KW-0378">Hydrolase</keyword>
<reference evidence="1 2" key="1">
    <citation type="submission" date="2018-06" db="EMBL/GenBank/DDBJ databases">
        <title>Thermoflavimicrobium daqus sp. nov., a thermophilic microbe isolated from Moutai-flavour Daqu.</title>
        <authorList>
            <person name="Wang X."/>
            <person name="Zhou H."/>
        </authorList>
    </citation>
    <scope>NUCLEOTIDE SEQUENCE [LARGE SCALE GENOMIC DNA]</scope>
    <source>
        <strain evidence="1 2">FBKL4.011</strain>
    </source>
</reference>
<keyword evidence="2" id="KW-1185">Reference proteome</keyword>
<dbReference type="AlphaFoldDB" id="A0A364K3V3"/>
<dbReference type="EMBL" id="QJKK01000005">
    <property type="protein sequence ID" value="RAL24045.1"/>
    <property type="molecule type" value="Genomic_DNA"/>
</dbReference>
<dbReference type="InterPro" id="IPR041492">
    <property type="entry name" value="HAD_2"/>
</dbReference>
<dbReference type="Pfam" id="PF13419">
    <property type="entry name" value="HAD_2"/>
    <property type="match status" value="1"/>
</dbReference>
<dbReference type="OrthoDB" id="9792518at2"/>
<dbReference type="PANTHER" id="PTHR43434">
    <property type="entry name" value="PHOSPHOGLYCOLATE PHOSPHATASE"/>
    <property type="match status" value="1"/>
</dbReference>
<dbReference type="SFLD" id="SFLDG01129">
    <property type="entry name" value="C1.5:_HAD__Beta-PGM__Phosphata"/>
    <property type="match status" value="1"/>
</dbReference>
<name>A0A364K3V3_9BACL</name>
<dbReference type="SFLD" id="SFLDS00003">
    <property type="entry name" value="Haloacid_Dehalogenase"/>
    <property type="match status" value="1"/>
</dbReference>
<evidence type="ECO:0000313" key="2">
    <source>
        <dbReference type="Proteomes" id="UP000251213"/>
    </source>
</evidence>